<feature type="domain" description="RNase H type-1" evidence="2">
    <location>
        <begin position="288"/>
        <end position="416"/>
    </location>
</feature>
<gene>
    <name evidence="3" type="primary">NCL1_16066</name>
    <name evidence="3" type="ORF">TNCT_376901</name>
</gene>
<proteinExistence type="predicted"/>
<protein>
    <recommendedName>
        <fullName evidence="5">RNase H type-1 domain-containing protein</fullName>
    </recommendedName>
</protein>
<evidence type="ECO:0008006" key="5">
    <source>
        <dbReference type="Google" id="ProtNLM"/>
    </source>
</evidence>
<dbReference type="Gene3D" id="3.30.420.10">
    <property type="entry name" value="Ribonuclease H-like superfamily/Ribonuclease H"/>
    <property type="match status" value="1"/>
</dbReference>
<dbReference type="SUPFAM" id="SSF56112">
    <property type="entry name" value="Protein kinase-like (PK-like)"/>
    <property type="match status" value="1"/>
</dbReference>
<feature type="domain" description="PI3K/PI4K catalytic" evidence="1">
    <location>
        <begin position="2852"/>
        <end position="3170"/>
    </location>
</feature>
<sequence length="3188" mass="372298">MESINTIPEIANTLAEIFAKTSSCDNYTPAFQALKRREERVNLNFSSSNEEGYNSPLTLLELRVALHRSDDVQISYSSKFLNVAEQRIQTTINNFTKWAEQNGFVFSTEKTIPSSFKRSQNQKCQGPKHPQSISKYSLGSILNILASPLIRSKLDYGSVVYSSACKSLLKILDPVHHQDLRLCLGAFRTSPVESLYTEAYEPPLDLRRKYLCLNHFMKIQSMKTNTAYSYFFNFSLYDFNSHRSSLTYSQPFHFRIRDLINDLNLNIGRISLCKIYEVPPWKEIYPKIDFTLSCYSKACTSSESHVGSAVVSLSTVITDALPISASIYTAELHALRIAIEHISLSCGKKFIIYTDSLSALQSIVSLHSSSHPILVDITYALANHLKKKDIRFCWIPGHAGITGNELADAAARSATGSSERFPILHSDLKACFRQKLQSVWQSNWDQQTENKLHSVMPILAPTVPSSSNCCEQVIWTRLRLGHTRLTHRHLLFGEPPPYCEICNVSLSKTQHDKIHSISENSLFEEWLSIAKYFLATNFNLDYRHLMIQFSRISLKKKQLFPGCAMPTFRHINKAILKKILAVMSRTPHPPAADDFFEKYFSHWIFLSFCGEFDLYTNSEEIRTKAVDVIDSVIDFVSCHSSYDAEIKNVIKTGIMSLDILIRNSEILMKEVSNNSIWELSFFNYMIQKICHLPYKNKLHVKLFGCKAIELLFKKFSVNTRCIYATEFLEHLLYLIEDLSIEGDYNSSNFGSLSQVKHTLAIIISFLFERQTLELDFKPFLKVFVMHIASPSEDVRIVVKSHLEKFGKALNKDLCRLLEPSPELYPSFSQIDELLKLVPLKSKIGIVDSYAFFAPVYKYGTVIRSQHAENLIYIAELCSEIINNEFNADSKDCIYYIKLCQVAFKVFCYFSFECCTTEVSDQSVDRDLVLDYYFSNFQHMYAMQQSCANYLSLLFVNADQTNIYGRYMRSFIELIKKFLAKIKPVNFSEEPDSGICSHTKEALCWLGENTAISIKNFINECVKTKPIEDNKKLFLILSGFLNCHPERNLRYFYFKFLGACHLMQKICLISYLENSLGVRWNEAIQEIFSNTKLPHERVILEKDFRQLNIMLSSENEVIFQSRAGSQQSSLKASLPNEGTCYAIEILIYLKEHNVSLYQNKEIIFLLQKSWIIINNSLSKNIYNYYDIQLREFSQLAELLLGVYKSSAENELLFDLLRAPIEQLPYLNFITDSFKNLLAERNNYLEEIFLSFIHYYNEKKYSSDVNVRIVEFLLIPSLIFSMKKADFKVSKQMIDGVLICFENLNVAELNLKIPLLRFSCLILEWASHNINDYFLKKLKDYVKEKDFQIEKKYIHPSVKGCWNLFWIYLFKLTETKLNKDFVSEVFQNSLEACSIDVQENSRHVLDILIPAICSDNNWHFHFTHWAQMILEEERTQKDFQIFSTKTSTKRALDDNLRFKHIFFVILNHSEAYDVTNLSFVFFLLKAARTLFNSSVIEEKKLAVDIVETLYKCAEIIYNKENFTEEEKIDIKKVFQMCGDLLINFTKEYQTDKSRKELHRKSTEIIKRIFGFFPLIELIKWFSKMDFLNIYNQLEFLNYLLSNHQDETFGFVVNFISVLFDSLNLSKVTGLFEKLIIELYEYAEVKLCNMPLSIKPFLEVFFEVIELVLKRTVWQPLYITIHWDDFLKLSFTDFPHLISSITLLFDKIAKSFENILRKLFKLSVEKCFIDPMNSQILAFFKFIDAWLNNFLLSEISKPDIVIPEVNTAQFREFINNYMSKCMIESLGWLILRLVINVYPKYLLSKKYINVLETMIRNYLKLFSSDDREGTQRIYLPDTKIIMALEIIELGCSETIYCDKIIGLLIDLIKKTSSKAILSIIMNIIKKYCVCIGNHNYKGTIQRLVQELAARIGQKFPNDTEICNLYFKIIEMFWFLFYRNSEIQTIRNDFSKISFKSEIHDTQQKFFCLFNKVVSKNISEKMMYLTSESYWQHTTYFYFAPCVRLIISSIKDDPSMRLFSLGSKMDMKKLYEDSMHSSEYSNNEDFYRNYDQKTQILLKTLDSFKNDLKRCNDSCFYTAVQKLIEFDDNLAKFLWNRLLPKIFSVLNEHDNRYVATLIEGFVQRELTKNKGIKHTENILSFGDIHLKNPELSLVTHSFLEFAGNFVNLCESSCLYLEDSSLQNYSCSESNCKICVKVQFEAYSALHENDLIKLLLEDEMSLYSVTNYFQLILTRMCYNKEMVHLTKLAKKKLLFFPQINDAYSKDSLGIKCLKEIDNWSNLRRSDGTIDYTSNTYTEIWKTFRNMKTLIWDEKASLVMVSDSIKNLIHLCIKNSKHLPPHVLTEKFYSLIKVRKKIANFEIAHLFQKLLFNHNSVNCFSNLMKILESWCFYVPTDHDVSFWEDIFVVRLCLLQCLPFYISTSFCKDKARILELKCMAQFTYNVLQIQRADMYLSQGYPEKCTKLLNCIHLESKTMNEHILPLYMDSVFLQIKQCDNDVEVKSILEHASSFLKIKLSQPMKEEHKIMHFICDKVISALQETDTVAKEVFLKPCHTLFDKSIGWIYCGKYFQKICNPGEAETHLKFAMQCFLQACRYKNEANCGDLIPRILWILSNDNFSLELSHTFLTDGGKDILTSCWLPWIPQLLTTFLRSKDCNLSYVLYSIGRKYPNSLYFLLYNFLEKLASRRDKKEHKKCLEEILHHMEENYTKLCFTLRNIRTEFLRLVGNVRLDVHNILKSIESEICDILYQSITKQSNVDIVSKISEIIPKKFSYFEGKEDSNIRFILSESTELSKCRDLNGFLRKFSYWIAYYEQRKKRTFPLEKMSKFLSTFHLHQEKIDMFVNSYSKPSIQISRFLPTVEIMEGYAKGACRILIQGDNGKIYPYLIIHNICCENIFREDRIFQFFTLLNSMLRDSLNHSLQIKIPTFVCIHPCLKVVQSVASTYSLLDIYNQHCTKIEQQNLVIPGCLKLLANLYHRKELIQNVDKSYRFEVFKAIQKQMIPKIILKKFVAQSVSDYMVSRRTFAKNIAVIGFSRFLFFLNKQLPEKLFINLCSGEVLPFGLNFNVKSTDDDQDIYMPVQLTENISEFIGPFGIPGYVESTIVKCVQCFYKHIDEIESFLQILLLEDLEDTNTKYRPYYHSRVLKIIHSISQNIEDYADEYLGEHFIKHHLKLSRTLDVLSSTSPSQYPWL</sequence>
<dbReference type="Proteomes" id="UP000887116">
    <property type="component" value="Unassembled WGS sequence"/>
</dbReference>
<dbReference type="InterPro" id="IPR000403">
    <property type="entry name" value="PI3/4_kinase_cat_dom"/>
</dbReference>
<dbReference type="InterPro" id="IPR002156">
    <property type="entry name" value="RNaseH_domain"/>
</dbReference>
<evidence type="ECO:0000313" key="4">
    <source>
        <dbReference type="Proteomes" id="UP000887116"/>
    </source>
</evidence>
<keyword evidence="4" id="KW-1185">Reference proteome</keyword>
<name>A0A8X6G5U7_TRICU</name>
<evidence type="ECO:0000259" key="2">
    <source>
        <dbReference type="PROSITE" id="PS50879"/>
    </source>
</evidence>
<dbReference type="Pfam" id="PF00075">
    <property type="entry name" value="RNase_H"/>
    <property type="match status" value="1"/>
</dbReference>
<dbReference type="InterPro" id="IPR011009">
    <property type="entry name" value="Kinase-like_dom_sf"/>
</dbReference>
<dbReference type="SUPFAM" id="SSF53098">
    <property type="entry name" value="Ribonuclease H-like"/>
    <property type="match status" value="1"/>
</dbReference>
<dbReference type="GO" id="GO:0004523">
    <property type="term" value="F:RNA-DNA hybrid ribonuclease activity"/>
    <property type="evidence" value="ECO:0007669"/>
    <property type="project" value="InterPro"/>
</dbReference>
<comment type="caution">
    <text evidence="3">The sequence shown here is derived from an EMBL/GenBank/DDBJ whole genome shotgun (WGS) entry which is preliminary data.</text>
</comment>
<reference evidence="3" key="1">
    <citation type="submission" date="2020-07" db="EMBL/GenBank/DDBJ databases">
        <title>Multicomponent nature underlies the extraordinary mechanical properties of spider dragline silk.</title>
        <authorList>
            <person name="Kono N."/>
            <person name="Nakamura H."/>
            <person name="Mori M."/>
            <person name="Yoshida Y."/>
            <person name="Ohtoshi R."/>
            <person name="Malay A.D."/>
            <person name="Moran D.A.P."/>
            <person name="Tomita M."/>
            <person name="Numata K."/>
            <person name="Arakawa K."/>
        </authorList>
    </citation>
    <scope>NUCLEOTIDE SEQUENCE</scope>
</reference>
<dbReference type="OrthoDB" id="6437641at2759"/>
<organism evidence="3 4">
    <name type="scientific">Trichonephila clavata</name>
    <name type="common">Joro spider</name>
    <name type="synonym">Nephila clavata</name>
    <dbReference type="NCBI Taxonomy" id="2740835"/>
    <lineage>
        <taxon>Eukaryota</taxon>
        <taxon>Metazoa</taxon>
        <taxon>Ecdysozoa</taxon>
        <taxon>Arthropoda</taxon>
        <taxon>Chelicerata</taxon>
        <taxon>Arachnida</taxon>
        <taxon>Araneae</taxon>
        <taxon>Araneomorphae</taxon>
        <taxon>Entelegynae</taxon>
        <taxon>Araneoidea</taxon>
        <taxon>Nephilidae</taxon>
        <taxon>Trichonephila</taxon>
    </lineage>
</organism>
<dbReference type="PROSITE" id="PS50290">
    <property type="entry name" value="PI3_4_KINASE_3"/>
    <property type="match status" value="1"/>
</dbReference>
<dbReference type="InterPro" id="IPR036397">
    <property type="entry name" value="RNaseH_sf"/>
</dbReference>
<dbReference type="GO" id="GO:0003676">
    <property type="term" value="F:nucleic acid binding"/>
    <property type="evidence" value="ECO:0007669"/>
    <property type="project" value="InterPro"/>
</dbReference>
<evidence type="ECO:0000259" key="1">
    <source>
        <dbReference type="PROSITE" id="PS50290"/>
    </source>
</evidence>
<dbReference type="InterPro" id="IPR012337">
    <property type="entry name" value="RNaseH-like_sf"/>
</dbReference>
<dbReference type="PROSITE" id="PS50879">
    <property type="entry name" value="RNASE_H_1"/>
    <property type="match status" value="1"/>
</dbReference>
<dbReference type="CDD" id="cd09276">
    <property type="entry name" value="Rnase_HI_RT_non_LTR"/>
    <property type="match status" value="1"/>
</dbReference>
<dbReference type="Pfam" id="PF00454">
    <property type="entry name" value="PI3_PI4_kinase"/>
    <property type="match status" value="1"/>
</dbReference>
<dbReference type="InterPro" id="IPR046805">
    <property type="entry name" value="Tra1_ring"/>
</dbReference>
<evidence type="ECO:0000313" key="3">
    <source>
        <dbReference type="EMBL" id="GFQ74953.1"/>
    </source>
</evidence>
<accession>A0A8X6G5U7</accession>
<dbReference type="EMBL" id="BMAO01001646">
    <property type="protein sequence ID" value="GFQ74953.1"/>
    <property type="molecule type" value="Genomic_DNA"/>
</dbReference>
<dbReference type="Pfam" id="PF20206">
    <property type="entry name" value="Tra1_ring"/>
    <property type="match status" value="2"/>
</dbReference>